<organism evidence="2 3">
    <name type="scientific">Bodo saltans</name>
    <name type="common">Flagellated protozoan</name>
    <dbReference type="NCBI Taxonomy" id="75058"/>
    <lineage>
        <taxon>Eukaryota</taxon>
        <taxon>Discoba</taxon>
        <taxon>Euglenozoa</taxon>
        <taxon>Kinetoplastea</taxon>
        <taxon>Metakinetoplastina</taxon>
        <taxon>Eubodonida</taxon>
        <taxon>Bodonidae</taxon>
        <taxon>Bodo</taxon>
    </lineage>
</organism>
<reference evidence="3" key="1">
    <citation type="submission" date="2015-09" db="EMBL/GenBank/DDBJ databases">
        <authorList>
            <consortium name="Pathogen Informatics"/>
        </authorList>
    </citation>
    <scope>NUCLEOTIDE SEQUENCE [LARGE SCALE GENOMIC DNA]</scope>
    <source>
        <strain evidence="3">Lake Konstanz</strain>
    </source>
</reference>
<protein>
    <submittedName>
        <fullName evidence="2">Uncharacterized protein</fullName>
    </submittedName>
</protein>
<dbReference type="Proteomes" id="UP000051952">
    <property type="component" value="Unassembled WGS sequence"/>
</dbReference>
<accession>A0A0S4IU49</accession>
<proteinExistence type="predicted"/>
<gene>
    <name evidence="2" type="ORF">BSAL_67325</name>
</gene>
<feature type="region of interest" description="Disordered" evidence="1">
    <location>
        <begin position="102"/>
        <end position="152"/>
    </location>
</feature>
<dbReference type="VEuPathDB" id="TriTrypDB:BSAL_67325"/>
<dbReference type="OMA" id="ARDNTDH"/>
<evidence type="ECO:0000256" key="1">
    <source>
        <dbReference type="SAM" id="MobiDB-lite"/>
    </source>
</evidence>
<evidence type="ECO:0000313" key="3">
    <source>
        <dbReference type="Proteomes" id="UP000051952"/>
    </source>
</evidence>
<evidence type="ECO:0000313" key="2">
    <source>
        <dbReference type="EMBL" id="CUF92536.1"/>
    </source>
</evidence>
<dbReference type="AlphaFoldDB" id="A0A0S4IU49"/>
<keyword evidence="3" id="KW-1185">Reference proteome</keyword>
<feature type="region of interest" description="Disordered" evidence="1">
    <location>
        <begin position="326"/>
        <end position="367"/>
    </location>
</feature>
<name>A0A0S4IU49_BODSA</name>
<sequence>MACVLCDGSGASLKAIDLAVVPQLVLQQHKDEQLIMIHGFEEVSGAAYSATTPPNPVALQQQAAAFQTVVNITLEQIDKHKHAKDQLNYKIEMFRATSKPPAVIRPSSAAPSAQVPGSARAQTPSSKPGTGRGGPHSPAAPMPTEDDHSTDAKLPSSAELLGAYVAKRATHHNVHAFVLGVGNQSNGKTHSIGGIAKQLFRQQYNTSDDHTVAVNADGSTATSSTVIPGWALWYVKPTGSVVRPNSSVKFLVLLDAQNQTDSSLLSLQYTLKRLIVAGRGDRVGTLIITNNNVSGVVGVSTDGDDVREANSEKMIAEVTERLERAGFSDAVEPSGDESNASPSEEDGSPRREQDVVGAPLNPSPPNAFPLVSTLKLDGNNANPRPNVNDVPLQLTKALAKLKTDFLVIPPTKHHTLSEATVFQILGLLRPHVIVPPSSASQSD</sequence>
<dbReference type="EMBL" id="CYKH01000450">
    <property type="protein sequence ID" value="CUF92536.1"/>
    <property type="molecule type" value="Genomic_DNA"/>
</dbReference>